<reference evidence="1 2" key="1">
    <citation type="journal article" date="2006" name="Science">
        <title>Phytophthora genome sequences uncover evolutionary origins and mechanisms of pathogenesis.</title>
        <authorList>
            <person name="Tyler B.M."/>
            <person name="Tripathy S."/>
            <person name="Zhang X."/>
            <person name="Dehal P."/>
            <person name="Jiang R.H."/>
            <person name="Aerts A."/>
            <person name="Arredondo F.D."/>
            <person name="Baxter L."/>
            <person name="Bensasson D."/>
            <person name="Beynon J.L."/>
            <person name="Chapman J."/>
            <person name="Damasceno C.M."/>
            <person name="Dorrance A.E."/>
            <person name="Dou D."/>
            <person name="Dickerman A.W."/>
            <person name="Dubchak I.L."/>
            <person name="Garbelotto M."/>
            <person name="Gijzen M."/>
            <person name="Gordon S.G."/>
            <person name="Govers F."/>
            <person name="Grunwald N.J."/>
            <person name="Huang W."/>
            <person name="Ivors K.L."/>
            <person name="Jones R.W."/>
            <person name="Kamoun S."/>
            <person name="Krampis K."/>
            <person name="Lamour K.H."/>
            <person name="Lee M.K."/>
            <person name="McDonald W.H."/>
            <person name="Medina M."/>
            <person name="Meijer H.J."/>
            <person name="Nordberg E.K."/>
            <person name="Maclean D.J."/>
            <person name="Ospina-Giraldo M.D."/>
            <person name="Morris P.F."/>
            <person name="Phuntumart V."/>
            <person name="Putnam N.H."/>
            <person name="Rash S."/>
            <person name="Rose J.K."/>
            <person name="Sakihama Y."/>
            <person name="Salamov A.A."/>
            <person name="Savidor A."/>
            <person name="Scheuring C.F."/>
            <person name="Smith B.M."/>
            <person name="Sobral B.W."/>
            <person name="Terry A."/>
            <person name="Torto-Alalibo T.A."/>
            <person name="Win J."/>
            <person name="Xu Z."/>
            <person name="Zhang H."/>
            <person name="Grigoriev I.V."/>
            <person name="Rokhsar D.S."/>
            <person name="Boore J.L."/>
        </authorList>
    </citation>
    <scope>NUCLEOTIDE SEQUENCE [LARGE SCALE GENOMIC DNA]</scope>
    <source>
        <strain evidence="1 2">P6497</strain>
    </source>
</reference>
<accession>G4ZZW0</accession>
<dbReference type="Proteomes" id="UP000002640">
    <property type="component" value="Unassembled WGS sequence"/>
</dbReference>
<dbReference type="RefSeq" id="XP_009534002.1">
    <property type="nucleotide sequence ID" value="XM_009535707.1"/>
</dbReference>
<organism evidence="1 2">
    <name type="scientific">Phytophthora sojae (strain P6497)</name>
    <name type="common">Soybean stem and root rot agent</name>
    <name type="synonym">Phytophthora megasperma f. sp. glycines</name>
    <dbReference type="NCBI Taxonomy" id="1094619"/>
    <lineage>
        <taxon>Eukaryota</taxon>
        <taxon>Sar</taxon>
        <taxon>Stramenopiles</taxon>
        <taxon>Oomycota</taxon>
        <taxon>Peronosporomycetes</taxon>
        <taxon>Peronosporales</taxon>
        <taxon>Peronosporaceae</taxon>
        <taxon>Phytophthora</taxon>
    </lineage>
</organism>
<dbReference type="EMBL" id="JH159158">
    <property type="protein sequence ID" value="EGZ11257.1"/>
    <property type="molecule type" value="Genomic_DNA"/>
</dbReference>
<evidence type="ECO:0000313" key="1">
    <source>
        <dbReference type="EMBL" id="EGZ11257.1"/>
    </source>
</evidence>
<dbReference type="GeneID" id="20647487"/>
<evidence type="ECO:0000313" key="2">
    <source>
        <dbReference type="Proteomes" id="UP000002640"/>
    </source>
</evidence>
<name>G4ZZW0_PHYSP</name>
<gene>
    <name evidence="1" type="ORF">PHYSODRAFT_337981</name>
</gene>
<dbReference type="InParanoid" id="G4ZZW0"/>
<protein>
    <submittedName>
        <fullName evidence="1">Uncharacterized protein</fullName>
    </submittedName>
</protein>
<proteinExistence type="predicted"/>
<sequence>MFGIISEDLIVRRQLQHRSREVMPTLENAFHVSPSCPPWRHLHAPYRARRPGENMVVEEMLAFCEGLSNPKLGVGAYHRSSCEAHVHGSRTQIKGGVTHYGAARSVNYDSCYGLYPERGEEYADGSIKNIHLNPINTYVENNCATMLSTTLVNDTIVTAAEATTTDKPEDLVHKKARTTAINSFTTFLAAESMTLDATHRLIDGDKTEEVDDEKNAPPCSKQDLEAMVSLLYSTAATESEYLDTALVVMMWYLYGRSSDAETVEKSQLYILPPSALPSFIRLKPAQG</sequence>
<dbReference type="KEGG" id="psoj:PHYSODRAFT_337981"/>
<keyword evidence="2" id="KW-1185">Reference proteome</keyword>
<dbReference type="AlphaFoldDB" id="G4ZZW0"/>